<dbReference type="EMBL" id="VFMO01000001">
    <property type="protein sequence ID" value="TQJ15180.1"/>
    <property type="molecule type" value="Genomic_DNA"/>
</dbReference>
<name>A0A542EIL2_9MICO</name>
<feature type="domain" description="NAD(P)-binding" evidence="1">
    <location>
        <begin position="8"/>
        <end position="203"/>
    </location>
</feature>
<dbReference type="InterPro" id="IPR016040">
    <property type="entry name" value="NAD(P)-bd_dom"/>
</dbReference>
<comment type="caution">
    <text evidence="2">The sequence shown here is derived from an EMBL/GenBank/DDBJ whole genome shotgun (WGS) entry which is preliminary data.</text>
</comment>
<evidence type="ECO:0000313" key="2">
    <source>
        <dbReference type="EMBL" id="TQJ15180.1"/>
    </source>
</evidence>
<dbReference type="InterPro" id="IPR036291">
    <property type="entry name" value="NAD(P)-bd_dom_sf"/>
</dbReference>
<evidence type="ECO:0000313" key="3">
    <source>
        <dbReference type="Proteomes" id="UP000320806"/>
    </source>
</evidence>
<accession>A0A542EIL2</accession>
<dbReference type="Pfam" id="PF13460">
    <property type="entry name" value="NAD_binding_10"/>
    <property type="match status" value="1"/>
</dbReference>
<dbReference type="PANTHER" id="PTHR43355:SF2">
    <property type="entry name" value="FLAVIN REDUCTASE (NADPH)"/>
    <property type="match status" value="1"/>
</dbReference>
<gene>
    <name evidence="2" type="ORF">FB459_2710</name>
</gene>
<sequence>MARITVLGGTGYGGSAVVREAARRGHQVLSLSRTAPDSPTPGVTYVTGSVLDADVLERAVVGADVVFEALSPRGDMAGQVEGVFDALVTLARQHSVRLGVLGGASSLLVSEGGERLIDVTPMPPEARPEVELGIHKLETLQQSADDLDWFYVSPAAEFGAWEPSTETGQYRIADDVLLRGPDGTSQISAADLALAVLDEIDSPAHQRRRFHVAY</sequence>
<dbReference type="RefSeq" id="WP_141928822.1">
    <property type="nucleotide sequence ID" value="NZ_BAABCI010000022.1"/>
</dbReference>
<organism evidence="2 3">
    <name type="scientific">Yimella lutea</name>
    <dbReference type="NCBI Taxonomy" id="587872"/>
    <lineage>
        <taxon>Bacteria</taxon>
        <taxon>Bacillati</taxon>
        <taxon>Actinomycetota</taxon>
        <taxon>Actinomycetes</taxon>
        <taxon>Micrococcales</taxon>
        <taxon>Dermacoccaceae</taxon>
        <taxon>Yimella</taxon>
    </lineage>
</organism>
<dbReference type="Gene3D" id="3.40.50.720">
    <property type="entry name" value="NAD(P)-binding Rossmann-like Domain"/>
    <property type="match status" value="1"/>
</dbReference>
<protein>
    <recommendedName>
        <fullName evidence="1">NAD(P)-binding domain-containing protein</fullName>
    </recommendedName>
</protein>
<dbReference type="SUPFAM" id="SSF51735">
    <property type="entry name" value="NAD(P)-binding Rossmann-fold domains"/>
    <property type="match status" value="1"/>
</dbReference>
<dbReference type="PANTHER" id="PTHR43355">
    <property type="entry name" value="FLAVIN REDUCTASE (NADPH)"/>
    <property type="match status" value="1"/>
</dbReference>
<dbReference type="Proteomes" id="UP000320806">
    <property type="component" value="Unassembled WGS sequence"/>
</dbReference>
<dbReference type="OrthoDB" id="3191258at2"/>
<keyword evidence="3" id="KW-1185">Reference proteome</keyword>
<evidence type="ECO:0000259" key="1">
    <source>
        <dbReference type="Pfam" id="PF13460"/>
    </source>
</evidence>
<dbReference type="InterPro" id="IPR051606">
    <property type="entry name" value="Polyketide_Oxido-like"/>
</dbReference>
<proteinExistence type="predicted"/>
<reference evidence="2 3" key="1">
    <citation type="submission" date="2019-06" db="EMBL/GenBank/DDBJ databases">
        <title>Sequencing the genomes of 1000 actinobacteria strains.</title>
        <authorList>
            <person name="Klenk H.-P."/>
        </authorList>
    </citation>
    <scope>NUCLEOTIDE SEQUENCE [LARGE SCALE GENOMIC DNA]</scope>
    <source>
        <strain evidence="2 3">DSM 19828</strain>
    </source>
</reference>
<dbReference type="GO" id="GO:0016646">
    <property type="term" value="F:oxidoreductase activity, acting on the CH-NH group of donors, NAD or NADP as acceptor"/>
    <property type="evidence" value="ECO:0007669"/>
    <property type="project" value="TreeGrafter"/>
</dbReference>
<dbReference type="AlphaFoldDB" id="A0A542EIL2"/>